<evidence type="ECO:0000256" key="7">
    <source>
        <dbReference type="ARBA" id="ARBA00023170"/>
    </source>
</evidence>
<evidence type="ECO:0000256" key="8">
    <source>
        <dbReference type="ARBA" id="ARBA00023180"/>
    </source>
</evidence>
<dbReference type="Gene3D" id="1.20.1070.10">
    <property type="entry name" value="Rhodopsin 7-helix transmembrane proteins"/>
    <property type="match status" value="1"/>
</dbReference>
<keyword evidence="3 10" id="KW-0812">Transmembrane</keyword>
<dbReference type="Pfam" id="PF00001">
    <property type="entry name" value="7tm_1"/>
    <property type="match status" value="1"/>
</dbReference>
<dbReference type="GeneID" id="117354887"/>
<dbReference type="SUPFAM" id="SSF81321">
    <property type="entry name" value="Family A G protein-coupled receptor-like"/>
    <property type="match status" value="1"/>
</dbReference>
<dbReference type="InterPro" id="IPR000355">
    <property type="entry name" value="Chemokine_rcpt"/>
</dbReference>
<evidence type="ECO:0000256" key="1">
    <source>
        <dbReference type="ARBA" id="ARBA00004651"/>
    </source>
</evidence>
<feature type="transmembrane region" description="Helical" evidence="11">
    <location>
        <begin position="74"/>
        <end position="97"/>
    </location>
</feature>
<dbReference type="PROSITE" id="PS00237">
    <property type="entry name" value="G_PROTEIN_RECEP_F1_1"/>
    <property type="match status" value="1"/>
</dbReference>
<evidence type="ECO:0000256" key="3">
    <source>
        <dbReference type="ARBA" id="ARBA00022692"/>
    </source>
</evidence>
<dbReference type="GO" id="GO:0006954">
    <property type="term" value="P:inflammatory response"/>
    <property type="evidence" value="ECO:0007669"/>
    <property type="project" value="InterPro"/>
</dbReference>
<dbReference type="PRINTS" id="PR00657">
    <property type="entry name" value="CCCHEMOKINER"/>
</dbReference>
<evidence type="ECO:0000256" key="6">
    <source>
        <dbReference type="ARBA" id="ARBA00023136"/>
    </source>
</evidence>
<feature type="transmembrane region" description="Helical" evidence="11">
    <location>
        <begin position="247"/>
        <end position="265"/>
    </location>
</feature>
<protein>
    <submittedName>
        <fullName evidence="14">C-C chemokine receptor type 9</fullName>
    </submittedName>
</protein>
<name>A0A6P8QQ40_GEOSA</name>
<keyword evidence="7 10" id="KW-0675">Receptor</keyword>
<dbReference type="InterPro" id="IPR050119">
    <property type="entry name" value="CCR1-9-like"/>
</dbReference>
<accession>A0A6P8QQ40</accession>
<feature type="transmembrane region" description="Helical" evidence="11">
    <location>
        <begin position="210"/>
        <end position="235"/>
    </location>
</feature>
<evidence type="ECO:0000256" key="11">
    <source>
        <dbReference type="SAM" id="Phobius"/>
    </source>
</evidence>
<gene>
    <name evidence="14" type="primary">CCR9</name>
</gene>
<dbReference type="OrthoDB" id="9942559at2759"/>
<keyword evidence="8" id="KW-0325">Glycoprotein</keyword>
<evidence type="ECO:0000259" key="12">
    <source>
        <dbReference type="PROSITE" id="PS50262"/>
    </source>
</evidence>
<proteinExistence type="inferred from homology"/>
<evidence type="ECO:0000256" key="4">
    <source>
        <dbReference type="ARBA" id="ARBA00022989"/>
    </source>
</evidence>
<dbReference type="FunFam" id="1.20.1070.10:FF:000035">
    <property type="entry name" value="C-C chemokine receptor type 6"/>
    <property type="match status" value="1"/>
</dbReference>
<keyword evidence="4 11" id="KW-1133">Transmembrane helix</keyword>
<dbReference type="GO" id="GO:0009897">
    <property type="term" value="C:external side of plasma membrane"/>
    <property type="evidence" value="ECO:0007669"/>
    <property type="project" value="TreeGrafter"/>
</dbReference>
<feature type="domain" description="G-protein coupled receptors family 1 profile" evidence="12">
    <location>
        <begin position="54"/>
        <end position="312"/>
    </location>
</feature>
<feature type="transmembrane region" description="Helical" evidence="11">
    <location>
        <begin position="117"/>
        <end position="135"/>
    </location>
</feature>
<dbReference type="PANTHER" id="PTHR10489">
    <property type="entry name" value="CELL ADHESION MOLECULE"/>
    <property type="match status" value="1"/>
</dbReference>
<dbReference type="GO" id="GO:0006955">
    <property type="term" value="P:immune response"/>
    <property type="evidence" value="ECO:0007669"/>
    <property type="project" value="InterPro"/>
</dbReference>
<dbReference type="InterPro" id="IPR001718">
    <property type="entry name" value="Chemokine_CCR7"/>
</dbReference>
<dbReference type="GO" id="GO:0060326">
    <property type="term" value="P:cell chemotaxis"/>
    <property type="evidence" value="ECO:0007669"/>
    <property type="project" value="TreeGrafter"/>
</dbReference>
<dbReference type="RefSeq" id="XP_033788736.1">
    <property type="nucleotide sequence ID" value="XM_033932845.1"/>
</dbReference>
<dbReference type="InterPro" id="IPR017452">
    <property type="entry name" value="GPCR_Rhodpsn_7TM"/>
</dbReference>
<comment type="similarity">
    <text evidence="10">Belongs to the G-protein coupled receptor 1 family.</text>
</comment>
<sequence length="365" mass="41659">MEEVEDYIADNTSAAIDYTYENLGSFCEKSNVREFAKYFLTVIYCCIFFLGIIGNSLVVLIYKQFRRMKTMTDMYLFNLAIADILFLLTLPFWAIAASYHWIFKTATCKIVTTMYRINFYSCMLLLACISVDRYIAIVQAMKAHNYKPKRFFYSKLVCLCVWLFAIALSVPEFIYSTEIPSFAMGNDTSVMRCTMVYPSDVSHTLKMSVLILRLTMGFAIPVIVMICCYAVVIRTLLQAKSFEKHKALKVIFSIIAVFVFSQLPYNSIIVLKTLDAASLTASDCDTIKKIDIATQVTQGLAFLHSCLNPFLYVFIGVRFRRDVFKILKSSGCISHGTWAKYMRSEWSAKRCSDILETRSSGTLSL</sequence>
<feature type="transmembrane region" description="Helical" evidence="11">
    <location>
        <begin position="38"/>
        <end position="62"/>
    </location>
</feature>
<evidence type="ECO:0000313" key="14">
    <source>
        <dbReference type="RefSeq" id="XP_033788736.1"/>
    </source>
</evidence>
<keyword evidence="2" id="KW-1003">Cell membrane</keyword>
<dbReference type="GO" id="GO:0019722">
    <property type="term" value="P:calcium-mediated signaling"/>
    <property type="evidence" value="ECO:0007669"/>
    <property type="project" value="TreeGrafter"/>
</dbReference>
<dbReference type="KEGG" id="gsh:117354887"/>
<feature type="transmembrane region" description="Helical" evidence="11">
    <location>
        <begin position="301"/>
        <end position="319"/>
    </location>
</feature>
<dbReference type="GO" id="GO:0016493">
    <property type="term" value="F:C-C chemokine receptor activity"/>
    <property type="evidence" value="ECO:0007669"/>
    <property type="project" value="InterPro"/>
</dbReference>
<evidence type="ECO:0000256" key="10">
    <source>
        <dbReference type="RuleBase" id="RU000688"/>
    </source>
</evidence>
<dbReference type="FunCoup" id="A0A6P8QQ40">
    <property type="interactions" value="558"/>
</dbReference>
<evidence type="ECO:0000256" key="5">
    <source>
        <dbReference type="ARBA" id="ARBA00023040"/>
    </source>
</evidence>
<dbReference type="Proteomes" id="UP000515159">
    <property type="component" value="Chromosome 2"/>
</dbReference>
<keyword evidence="5 10" id="KW-0297">G-protein coupled receptor</keyword>
<dbReference type="PANTHER" id="PTHR10489:SF664">
    <property type="entry name" value="C-C CHEMOKINE RECEPTOR TYPE 9"/>
    <property type="match status" value="1"/>
</dbReference>
<reference evidence="14" key="1">
    <citation type="submission" date="2025-08" db="UniProtKB">
        <authorList>
            <consortium name="RefSeq"/>
        </authorList>
    </citation>
    <scope>IDENTIFICATION</scope>
</reference>
<dbReference type="PRINTS" id="PR00237">
    <property type="entry name" value="GPCRRHODOPSN"/>
</dbReference>
<dbReference type="PROSITE" id="PS50262">
    <property type="entry name" value="G_PROTEIN_RECEP_F1_2"/>
    <property type="match status" value="1"/>
</dbReference>
<evidence type="ECO:0000313" key="13">
    <source>
        <dbReference type="Proteomes" id="UP000515159"/>
    </source>
</evidence>
<evidence type="ECO:0000256" key="2">
    <source>
        <dbReference type="ARBA" id="ARBA00022475"/>
    </source>
</evidence>
<dbReference type="GO" id="GO:0007204">
    <property type="term" value="P:positive regulation of cytosolic calcium ion concentration"/>
    <property type="evidence" value="ECO:0007669"/>
    <property type="project" value="TreeGrafter"/>
</dbReference>
<dbReference type="PRINTS" id="PR00641">
    <property type="entry name" value="CHEMOKINER7"/>
</dbReference>
<dbReference type="CTD" id="10803"/>
<keyword evidence="9 10" id="KW-0807">Transducer</keyword>
<dbReference type="AlphaFoldDB" id="A0A6P8QQ40"/>
<comment type="subcellular location">
    <subcellularLocation>
        <location evidence="1">Cell membrane</location>
        <topology evidence="1">Multi-pass membrane protein</topology>
    </subcellularLocation>
</comment>
<organism evidence="13 14">
    <name type="scientific">Geotrypetes seraphini</name>
    <name type="common">Gaboon caecilian</name>
    <name type="synonym">Caecilia seraphini</name>
    <dbReference type="NCBI Taxonomy" id="260995"/>
    <lineage>
        <taxon>Eukaryota</taxon>
        <taxon>Metazoa</taxon>
        <taxon>Chordata</taxon>
        <taxon>Craniata</taxon>
        <taxon>Vertebrata</taxon>
        <taxon>Euteleostomi</taxon>
        <taxon>Amphibia</taxon>
        <taxon>Gymnophiona</taxon>
        <taxon>Geotrypetes</taxon>
    </lineage>
</organism>
<evidence type="ECO:0000256" key="9">
    <source>
        <dbReference type="ARBA" id="ARBA00023224"/>
    </source>
</evidence>
<dbReference type="InParanoid" id="A0A6P8QQ40"/>
<dbReference type="InterPro" id="IPR000276">
    <property type="entry name" value="GPCR_Rhodpsn"/>
</dbReference>
<feature type="transmembrane region" description="Helical" evidence="11">
    <location>
        <begin position="156"/>
        <end position="175"/>
    </location>
</feature>
<keyword evidence="13" id="KW-1185">Reference proteome</keyword>
<dbReference type="GO" id="GO:0019957">
    <property type="term" value="F:C-C chemokine binding"/>
    <property type="evidence" value="ECO:0007669"/>
    <property type="project" value="TreeGrafter"/>
</dbReference>
<keyword evidence="6 11" id="KW-0472">Membrane</keyword>